<dbReference type="PROSITE" id="PS50234">
    <property type="entry name" value="VWFA"/>
    <property type="match status" value="1"/>
</dbReference>
<dbReference type="Pfam" id="PF06458">
    <property type="entry name" value="MucBP"/>
    <property type="match status" value="10"/>
</dbReference>
<dbReference type="PANTHER" id="PTHR10579">
    <property type="entry name" value="CALCIUM-ACTIVATED CHLORIDE CHANNEL REGULATOR"/>
    <property type="match status" value="1"/>
</dbReference>
<comment type="caution">
    <text evidence="4">The sequence shown here is derived from an EMBL/GenBank/DDBJ whole genome shotgun (WGS) entry which is preliminary data.</text>
</comment>
<protein>
    <submittedName>
        <fullName evidence="4">MucBP-like protein</fullName>
    </submittedName>
</protein>
<accession>A0A369BIJ3</accession>
<dbReference type="EMBL" id="QPJW01000002">
    <property type="protein sequence ID" value="RCX21412.1"/>
    <property type="molecule type" value="Genomic_DNA"/>
</dbReference>
<dbReference type="PANTHER" id="PTHR10579:SF43">
    <property type="entry name" value="ZINC FINGER (C3HC4-TYPE RING FINGER) FAMILY PROTEIN"/>
    <property type="match status" value="1"/>
</dbReference>
<dbReference type="Gene3D" id="3.40.50.410">
    <property type="entry name" value="von Willebrand factor, type A domain"/>
    <property type="match status" value="1"/>
</dbReference>
<dbReference type="AlphaFoldDB" id="A0A369BIJ3"/>
<dbReference type="Proteomes" id="UP000253090">
    <property type="component" value="Unassembled WGS sequence"/>
</dbReference>
<dbReference type="InterPro" id="IPR009459">
    <property type="entry name" value="MucBP_dom"/>
</dbReference>
<feature type="signal peptide" evidence="2">
    <location>
        <begin position="1"/>
        <end position="26"/>
    </location>
</feature>
<feature type="domain" description="VWFA" evidence="3">
    <location>
        <begin position="73"/>
        <end position="300"/>
    </location>
</feature>
<evidence type="ECO:0000313" key="4">
    <source>
        <dbReference type="EMBL" id="RCX21412.1"/>
    </source>
</evidence>
<organism evidence="4 5">
    <name type="scientific">Fontibacillus phaseoli</name>
    <dbReference type="NCBI Taxonomy" id="1416533"/>
    <lineage>
        <taxon>Bacteria</taxon>
        <taxon>Bacillati</taxon>
        <taxon>Bacillota</taxon>
        <taxon>Bacilli</taxon>
        <taxon>Bacillales</taxon>
        <taxon>Paenibacillaceae</taxon>
        <taxon>Fontibacillus</taxon>
    </lineage>
</organism>
<dbReference type="Pfam" id="PF00092">
    <property type="entry name" value="VWA"/>
    <property type="match status" value="1"/>
</dbReference>
<evidence type="ECO:0000313" key="5">
    <source>
        <dbReference type="Proteomes" id="UP000253090"/>
    </source>
</evidence>
<dbReference type="Pfam" id="PF21426">
    <property type="entry name" value="GBS104-like_Ig"/>
    <property type="match status" value="1"/>
</dbReference>
<sequence length="1092" mass="117873">MKRGLKIVISWLCLFSLFISPLTAFGAGTTSSDPVWPNPGAIQLSKTAEPTGKSGEWKITLKAEGKNIKTSSDVVLVIDKSGSMAYDWWTGINKMADARTAAKKFVDNLLLTGSSTRIAVVSFNKSATNVSDFKGPSQKDALKTAIDGINESGGTNIQAGLKNARDLLANSSAQNKVIVVLSDGEPTYSFKGTQAKSSSWQNNSYNFAITKFDYGTTLGTGGDYDLSRSSRYEINNFSVKDNGIGTISEAKIAKDAGLKIFSVGLDVSNNSNAIKVLKDVQNEGYFSANSDELNTIFGEMAGKISYAAQSARVIDPMGDMFNLKLQGAQISPADYTVSQGTVTWDAATEKFSWNVGNIAEGEPATFTYTVVMDQSKNPVSNVLYPTNGKTTMEYTNVNNQNVSKDFEVPKVSIGNGSILMKGYKVNANGKPINAEGVEVEGPEFAEALYSEYYKDQNGKEAFPMGSTHSVPAKSVAGYQLKVGESPRNVTLTVTNPAPVVWFGYTAAVEQTVTVKYLEKDSGKQLKDPTFQKGSAGSKVELKALPVEGYNVVAPDELEYTFTSEPNQVYTFYYTANEQNVTVKYLKKGTTDEVAPSTTVKGLTGQTVELTAANAPGYTPEKAKDSYTVKAEGNEYIFYYTAKEQNVTVKYLKKGTTDEVAPSTTVKGLTGQTIELTAANAPGYTPEKATDSYTIKAEGNEYIFYYTASEQNVTVKYLKKGTTDEVAPSTTVNGLTGQTIELTAADVPGYTPEKATDSYTIKAEGNEYIFYYTADAQSVEVQYLEQGTNKILADPTTANGVTGQTIELKAKDIAGYTAVEPTYSYTLDVENAAHVFYYTANEQSVNVKYVDRATGEEIAEATSVDGVTGETVTLEAKDVPGYSPEKATDSYTINAEGNEYIFYYTADAQSVEVQYLEQGTNKILADPTTANGVTGQTIELKAKDIAGYTAVEPTYSYTLDDENAAHVFYYTASEQSVNVKYVDRATGEDIAEATSVDGVTGETVTLKAKDVPGYSPEKATDSYTIKAEGNEYIFYYTADAQSVDVQYLEQGANKILADPTTANGVTGQTIELKAKDIAGYTAVEPTYSYTLDV</sequence>
<dbReference type="Gene3D" id="2.60.40.1170">
    <property type="entry name" value="Mu homology domain, subdomain B"/>
    <property type="match status" value="1"/>
</dbReference>
<name>A0A369BIJ3_9BACL</name>
<dbReference type="SUPFAM" id="SSF53300">
    <property type="entry name" value="vWA-like"/>
    <property type="match status" value="1"/>
</dbReference>
<dbReference type="InterPro" id="IPR049319">
    <property type="entry name" value="GBS104-like_Ig"/>
</dbReference>
<dbReference type="CDD" id="cd00198">
    <property type="entry name" value="vWFA"/>
    <property type="match status" value="1"/>
</dbReference>
<reference evidence="4 5" key="1">
    <citation type="submission" date="2018-07" db="EMBL/GenBank/DDBJ databases">
        <title>Genomic Encyclopedia of Type Strains, Phase III (KMG-III): the genomes of soil and plant-associated and newly described type strains.</title>
        <authorList>
            <person name="Whitman W."/>
        </authorList>
    </citation>
    <scope>NUCLEOTIDE SEQUENCE [LARGE SCALE GENOMIC DNA]</scope>
    <source>
        <strain evidence="4 5">CECT 8333</strain>
    </source>
</reference>
<proteinExistence type="predicted"/>
<evidence type="ECO:0000256" key="2">
    <source>
        <dbReference type="SAM" id="SignalP"/>
    </source>
</evidence>
<feature type="non-terminal residue" evidence="4">
    <location>
        <position position="1092"/>
    </location>
</feature>
<keyword evidence="2" id="KW-0732">Signal</keyword>
<dbReference type="InterPro" id="IPR051266">
    <property type="entry name" value="CLCR"/>
</dbReference>
<dbReference type="Gene3D" id="3.10.20.320">
    <property type="entry name" value="Putative peptidoglycan bound protein (lpxtg motif)"/>
    <property type="match status" value="9"/>
</dbReference>
<keyword evidence="5" id="KW-1185">Reference proteome</keyword>
<feature type="chain" id="PRO_5016960551" evidence="2">
    <location>
        <begin position="27"/>
        <end position="1092"/>
    </location>
</feature>
<keyword evidence="1" id="KW-0677">Repeat</keyword>
<gene>
    <name evidence="4" type="ORF">DFP94_102164</name>
</gene>
<evidence type="ECO:0000259" key="3">
    <source>
        <dbReference type="PROSITE" id="PS50234"/>
    </source>
</evidence>
<dbReference type="RefSeq" id="WP_181873068.1">
    <property type="nucleotide sequence ID" value="NZ_QPJW01000002.1"/>
</dbReference>
<dbReference type="InterPro" id="IPR002035">
    <property type="entry name" value="VWF_A"/>
</dbReference>
<dbReference type="SMART" id="SM00327">
    <property type="entry name" value="VWA"/>
    <property type="match status" value="1"/>
</dbReference>
<dbReference type="InterPro" id="IPR036465">
    <property type="entry name" value="vWFA_dom_sf"/>
</dbReference>
<evidence type="ECO:0000256" key="1">
    <source>
        <dbReference type="ARBA" id="ARBA00022737"/>
    </source>
</evidence>